<accession>A0AAV2AFX5</accession>
<evidence type="ECO:0000313" key="2">
    <source>
        <dbReference type="Proteomes" id="UP001497382"/>
    </source>
</evidence>
<evidence type="ECO:0000313" key="1">
    <source>
        <dbReference type="EMBL" id="CAL1282822.1"/>
    </source>
</evidence>
<dbReference type="Proteomes" id="UP001497382">
    <property type="component" value="Unassembled WGS sequence"/>
</dbReference>
<keyword evidence="2" id="KW-1185">Reference proteome</keyword>
<name>A0AAV2AFX5_9ARAC</name>
<dbReference type="AlphaFoldDB" id="A0AAV2AFX5"/>
<gene>
    <name evidence="1" type="ORF">LARSCL_LOCUS12271</name>
</gene>
<organism evidence="1 2">
    <name type="scientific">Larinioides sclopetarius</name>
    <dbReference type="NCBI Taxonomy" id="280406"/>
    <lineage>
        <taxon>Eukaryota</taxon>
        <taxon>Metazoa</taxon>
        <taxon>Ecdysozoa</taxon>
        <taxon>Arthropoda</taxon>
        <taxon>Chelicerata</taxon>
        <taxon>Arachnida</taxon>
        <taxon>Araneae</taxon>
        <taxon>Araneomorphae</taxon>
        <taxon>Entelegynae</taxon>
        <taxon>Araneoidea</taxon>
        <taxon>Araneidae</taxon>
        <taxon>Larinioides</taxon>
    </lineage>
</organism>
<proteinExistence type="predicted"/>
<protein>
    <submittedName>
        <fullName evidence="1">Uncharacterized protein</fullName>
    </submittedName>
</protein>
<comment type="caution">
    <text evidence="1">The sequence shown here is derived from an EMBL/GenBank/DDBJ whole genome shotgun (WGS) entry which is preliminary data.</text>
</comment>
<reference evidence="1 2" key="1">
    <citation type="submission" date="2024-04" db="EMBL/GenBank/DDBJ databases">
        <authorList>
            <person name="Rising A."/>
            <person name="Reimegard J."/>
            <person name="Sonavane S."/>
            <person name="Akerstrom W."/>
            <person name="Nylinder S."/>
            <person name="Hedman E."/>
            <person name="Kallberg Y."/>
        </authorList>
    </citation>
    <scope>NUCLEOTIDE SEQUENCE [LARGE SCALE GENOMIC DNA]</scope>
</reference>
<dbReference type="EMBL" id="CAXIEN010000160">
    <property type="protein sequence ID" value="CAL1282822.1"/>
    <property type="molecule type" value="Genomic_DNA"/>
</dbReference>
<sequence length="28" mass="2928">MLRRAYAQSSGTLGVMGTRTISKAPTCA</sequence>